<organism evidence="2 3">
    <name type="scientific">Sterolibacterium denitrificans</name>
    <dbReference type="NCBI Taxonomy" id="157592"/>
    <lineage>
        <taxon>Bacteria</taxon>
        <taxon>Pseudomonadati</taxon>
        <taxon>Pseudomonadota</taxon>
        <taxon>Betaproteobacteria</taxon>
        <taxon>Nitrosomonadales</taxon>
        <taxon>Sterolibacteriaceae</taxon>
        <taxon>Sterolibacterium</taxon>
    </lineage>
</organism>
<sequence length="93" mass="9483">MFSAGALKPGLAPAGELLFATRQKVTKKRAPLCRPGVAGLPSLRYPRPACFANSLRSNSKAGLPRPRPAPLGGAQGNGKASQSNGQSAARCVG</sequence>
<accession>A0A7Z7MU69</accession>
<dbReference type="Proteomes" id="UP000242886">
    <property type="component" value="Chromosome SDENCHOL"/>
</dbReference>
<gene>
    <name evidence="2" type="ORF">SDENCHOL_10370</name>
</gene>
<dbReference type="AlphaFoldDB" id="A0A7Z7MU69"/>
<feature type="region of interest" description="Disordered" evidence="1">
    <location>
        <begin position="55"/>
        <end position="93"/>
    </location>
</feature>
<evidence type="ECO:0000313" key="2">
    <source>
        <dbReference type="EMBL" id="SMB21598.1"/>
    </source>
</evidence>
<evidence type="ECO:0000256" key="1">
    <source>
        <dbReference type="SAM" id="MobiDB-lite"/>
    </source>
</evidence>
<feature type="compositionally biased region" description="Polar residues" evidence="1">
    <location>
        <begin position="78"/>
        <end position="87"/>
    </location>
</feature>
<name>A0A7Z7MU69_9PROT</name>
<dbReference type="EMBL" id="LT837803">
    <property type="protein sequence ID" value="SMB21598.1"/>
    <property type="molecule type" value="Genomic_DNA"/>
</dbReference>
<protein>
    <submittedName>
        <fullName evidence="2">Uncharacterized protein</fullName>
    </submittedName>
</protein>
<keyword evidence="3" id="KW-1185">Reference proteome</keyword>
<reference evidence="2" key="1">
    <citation type="submission" date="2017-03" db="EMBL/GenBank/DDBJ databases">
        <authorList>
            <consortium name="AG Boll"/>
        </authorList>
    </citation>
    <scope>NUCLEOTIDE SEQUENCE [LARGE SCALE GENOMIC DNA]</scope>
    <source>
        <strain evidence="2">Chol</strain>
    </source>
</reference>
<proteinExistence type="predicted"/>
<evidence type="ECO:0000313" key="3">
    <source>
        <dbReference type="Proteomes" id="UP000242886"/>
    </source>
</evidence>